<keyword evidence="12" id="KW-1185">Reference proteome</keyword>
<evidence type="ECO:0000256" key="3">
    <source>
        <dbReference type="ARBA" id="ARBA00022771"/>
    </source>
</evidence>
<dbReference type="SUPFAM" id="SSF90209">
    <property type="entry name" value="Ran binding protein zinc finger-like"/>
    <property type="match status" value="1"/>
</dbReference>
<keyword evidence="6" id="KW-0804">Transcription</keyword>
<feature type="compositionally biased region" description="Basic and acidic residues" evidence="9">
    <location>
        <begin position="1"/>
        <end position="19"/>
    </location>
</feature>
<dbReference type="PANTHER" id="PTHR12920">
    <property type="entry name" value="RYBP AND YAF2-RELATED"/>
    <property type="match status" value="1"/>
</dbReference>
<evidence type="ECO:0000256" key="9">
    <source>
        <dbReference type="SAM" id="MobiDB-lite"/>
    </source>
</evidence>
<feature type="region of interest" description="Disordered" evidence="9">
    <location>
        <begin position="125"/>
        <end position="162"/>
    </location>
</feature>
<evidence type="ECO:0000313" key="11">
    <source>
        <dbReference type="EMBL" id="KAG8235378.1"/>
    </source>
</evidence>
<evidence type="ECO:0000256" key="7">
    <source>
        <dbReference type="ARBA" id="ARBA00023242"/>
    </source>
</evidence>
<keyword evidence="5" id="KW-0805">Transcription regulation</keyword>
<evidence type="ECO:0000256" key="2">
    <source>
        <dbReference type="ARBA" id="ARBA00022723"/>
    </source>
</evidence>
<feature type="region of interest" description="Disordered" evidence="9">
    <location>
        <begin position="1"/>
        <end position="72"/>
    </location>
</feature>
<evidence type="ECO:0000256" key="5">
    <source>
        <dbReference type="ARBA" id="ARBA00023015"/>
    </source>
</evidence>
<dbReference type="SMART" id="SM00547">
    <property type="entry name" value="ZnF_RBZ"/>
    <property type="match status" value="1"/>
</dbReference>
<dbReference type="InterPro" id="IPR001876">
    <property type="entry name" value="Znf_RanBP2"/>
</dbReference>
<dbReference type="InterPro" id="IPR039958">
    <property type="entry name" value="RYBP/YAF2"/>
</dbReference>
<reference evidence="11" key="2">
    <citation type="submission" date="2017-10" db="EMBL/GenBank/DDBJ databases">
        <title>Ladona fulva Genome sequencing and assembly.</title>
        <authorList>
            <person name="Murali S."/>
            <person name="Richards S."/>
            <person name="Bandaranaike D."/>
            <person name="Bellair M."/>
            <person name="Blankenburg K."/>
            <person name="Chao H."/>
            <person name="Dinh H."/>
            <person name="Doddapaneni H."/>
            <person name="Dugan-Rocha S."/>
            <person name="Elkadiri S."/>
            <person name="Gnanaolivu R."/>
            <person name="Hernandez B."/>
            <person name="Skinner E."/>
            <person name="Javaid M."/>
            <person name="Lee S."/>
            <person name="Li M."/>
            <person name="Ming W."/>
            <person name="Munidasa M."/>
            <person name="Muniz J."/>
            <person name="Nguyen L."/>
            <person name="Hughes D."/>
            <person name="Osuji N."/>
            <person name="Pu L.-L."/>
            <person name="Puazo M."/>
            <person name="Qu C."/>
            <person name="Quiroz J."/>
            <person name="Raj R."/>
            <person name="Weissenberger G."/>
            <person name="Xin Y."/>
            <person name="Zou X."/>
            <person name="Han Y."/>
            <person name="Worley K."/>
            <person name="Muzny D."/>
            <person name="Gibbs R."/>
        </authorList>
    </citation>
    <scope>NUCLEOTIDE SEQUENCE</scope>
    <source>
        <strain evidence="11">Sampled in the wild</strain>
    </source>
</reference>
<dbReference type="GO" id="GO:0003677">
    <property type="term" value="F:DNA binding"/>
    <property type="evidence" value="ECO:0007669"/>
    <property type="project" value="TreeGrafter"/>
</dbReference>
<evidence type="ECO:0000256" key="4">
    <source>
        <dbReference type="ARBA" id="ARBA00022833"/>
    </source>
</evidence>
<dbReference type="Gene3D" id="4.10.1060.10">
    <property type="entry name" value="Zinc finger, RanBP2-type"/>
    <property type="match status" value="1"/>
</dbReference>
<comment type="caution">
    <text evidence="11">The sequence shown here is derived from an EMBL/GenBank/DDBJ whole genome shotgun (WGS) entry which is preliminary data.</text>
</comment>
<sequence>MGREMKRGFVGREGERFQESEFEEEDRERDDDNDREKRRKIEAEEGDGRFTSQQILGLKMDQKKSPNRRTKRHAKVLEENFWDCSVCTYRNTAEAFKCLMCDVRKGTSTRKPRINPQLVAQQVAQQYTPTPLKANKKEGSKEKLEKKGSSSDGKSSKKSRHP</sequence>
<dbReference type="Proteomes" id="UP000792457">
    <property type="component" value="Unassembled WGS sequence"/>
</dbReference>
<feature type="compositionally biased region" description="Acidic residues" evidence="9">
    <location>
        <begin position="20"/>
        <end position="29"/>
    </location>
</feature>
<dbReference type="InterPro" id="IPR036443">
    <property type="entry name" value="Znf_RanBP2_sf"/>
</dbReference>
<dbReference type="OrthoDB" id="10063208at2759"/>
<keyword evidence="4" id="KW-0862">Zinc</keyword>
<evidence type="ECO:0000313" key="12">
    <source>
        <dbReference type="Proteomes" id="UP000792457"/>
    </source>
</evidence>
<keyword evidence="3 8" id="KW-0863">Zinc-finger</keyword>
<dbReference type="GO" id="GO:0005634">
    <property type="term" value="C:nucleus"/>
    <property type="evidence" value="ECO:0007669"/>
    <property type="project" value="UniProtKB-SubCell"/>
</dbReference>
<dbReference type="PANTHER" id="PTHR12920:SF4">
    <property type="entry name" value="GEO03726P1"/>
    <property type="match status" value="1"/>
</dbReference>
<reference evidence="11" key="1">
    <citation type="submission" date="2013-04" db="EMBL/GenBank/DDBJ databases">
        <authorList>
            <person name="Qu J."/>
            <person name="Murali S.C."/>
            <person name="Bandaranaike D."/>
            <person name="Bellair M."/>
            <person name="Blankenburg K."/>
            <person name="Chao H."/>
            <person name="Dinh H."/>
            <person name="Doddapaneni H."/>
            <person name="Downs B."/>
            <person name="Dugan-Rocha S."/>
            <person name="Elkadiri S."/>
            <person name="Gnanaolivu R.D."/>
            <person name="Hernandez B."/>
            <person name="Javaid M."/>
            <person name="Jayaseelan J.C."/>
            <person name="Lee S."/>
            <person name="Li M."/>
            <person name="Ming W."/>
            <person name="Munidasa M."/>
            <person name="Muniz J."/>
            <person name="Nguyen L."/>
            <person name="Ongeri F."/>
            <person name="Osuji N."/>
            <person name="Pu L.-L."/>
            <person name="Puazo M."/>
            <person name="Qu C."/>
            <person name="Quiroz J."/>
            <person name="Raj R."/>
            <person name="Weissenberger G."/>
            <person name="Xin Y."/>
            <person name="Zou X."/>
            <person name="Han Y."/>
            <person name="Richards S."/>
            <person name="Worley K."/>
            <person name="Muzny D."/>
            <person name="Gibbs R."/>
        </authorList>
    </citation>
    <scope>NUCLEOTIDE SEQUENCE</scope>
    <source>
        <strain evidence="11">Sampled in the wild</strain>
    </source>
</reference>
<feature type="domain" description="RanBP2-type" evidence="10">
    <location>
        <begin position="78"/>
        <end position="107"/>
    </location>
</feature>
<feature type="compositionally biased region" description="Basic and acidic residues" evidence="9">
    <location>
        <begin position="135"/>
        <end position="149"/>
    </location>
</feature>
<name>A0A8K0KNC8_LADFU</name>
<protein>
    <recommendedName>
        <fullName evidence="10">RanBP2-type domain-containing protein</fullName>
    </recommendedName>
</protein>
<keyword evidence="2" id="KW-0479">Metal-binding</keyword>
<dbReference type="GO" id="GO:0008270">
    <property type="term" value="F:zinc ion binding"/>
    <property type="evidence" value="ECO:0007669"/>
    <property type="project" value="UniProtKB-KW"/>
</dbReference>
<feature type="compositionally biased region" description="Basic and acidic residues" evidence="9">
    <location>
        <begin position="30"/>
        <end position="48"/>
    </location>
</feature>
<keyword evidence="7" id="KW-0539">Nucleus</keyword>
<dbReference type="Pfam" id="PF00641">
    <property type="entry name" value="Zn_ribbon_RanBP"/>
    <property type="match status" value="1"/>
</dbReference>
<dbReference type="GO" id="GO:0003712">
    <property type="term" value="F:transcription coregulator activity"/>
    <property type="evidence" value="ECO:0007669"/>
    <property type="project" value="TreeGrafter"/>
</dbReference>
<dbReference type="AlphaFoldDB" id="A0A8K0KNC8"/>
<dbReference type="PROSITE" id="PS01358">
    <property type="entry name" value="ZF_RANBP2_1"/>
    <property type="match status" value="1"/>
</dbReference>
<accession>A0A8K0KNC8</accession>
<evidence type="ECO:0000256" key="8">
    <source>
        <dbReference type="PROSITE-ProRule" id="PRU00322"/>
    </source>
</evidence>
<dbReference type="PROSITE" id="PS50199">
    <property type="entry name" value="ZF_RANBP2_2"/>
    <property type="match status" value="1"/>
</dbReference>
<comment type="subcellular location">
    <subcellularLocation>
        <location evidence="1">Nucleus</location>
    </subcellularLocation>
</comment>
<dbReference type="GO" id="GO:0045893">
    <property type="term" value="P:positive regulation of DNA-templated transcription"/>
    <property type="evidence" value="ECO:0007669"/>
    <property type="project" value="InterPro"/>
</dbReference>
<evidence type="ECO:0000256" key="1">
    <source>
        <dbReference type="ARBA" id="ARBA00004123"/>
    </source>
</evidence>
<organism evidence="11 12">
    <name type="scientific">Ladona fulva</name>
    <name type="common">Scarce chaser dragonfly</name>
    <name type="synonym">Libellula fulva</name>
    <dbReference type="NCBI Taxonomy" id="123851"/>
    <lineage>
        <taxon>Eukaryota</taxon>
        <taxon>Metazoa</taxon>
        <taxon>Ecdysozoa</taxon>
        <taxon>Arthropoda</taxon>
        <taxon>Hexapoda</taxon>
        <taxon>Insecta</taxon>
        <taxon>Pterygota</taxon>
        <taxon>Palaeoptera</taxon>
        <taxon>Odonata</taxon>
        <taxon>Epiprocta</taxon>
        <taxon>Anisoptera</taxon>
        <taxon>Libelluloidea</taxon>
        <taxon>Libellulidae</taxon>
        <taxon>Ladona</taxon>
    </lineage>
</organism>
<dbReference type="EMBL" id="KZ308905">
    <property type="protein sequence ID" value="KAG8235378.1"/>
    <property type="molecule type" value="Genomic_DNA"/>
</dbReference>
<proteinExistence type="predicted"/>
<evidence type="ECO:0000256" key="6">
    <source>
        <dbReference type="ARBA" id="ARBA00023163"/>
    </source>
</evidence>
<gene>
    <name evidence="11" type="ORF">J437_LFUL009237</name>
</gene>
<dbReference type="FunFam" id="4.10.1060.10:FF:000009">
    <property type="entry name" value="YY1 associated factor 2"/>
    <property type="match status" value="1"/>
</dbReference>
<evidence type="ECO:0000259" key="10">
    <source>
        <dbReference type="PROSITE" id="PS50199"/>
    </source>
</evidence>